<dbReference type="GO" id="GO:0005634">
    <property type="term" value="C:nucleus"/>
    <property type="evidence" value="ECO:0007669"/>
    <property type="project" value="TreeGrafter"/>
</dbReference>
<dbReference type="PROSITE" id="PS50235">
    <property type="entry name" value="USP_3"/>
    <property type="match status" value="1"/>
</dbReference>
<accession>A0A1L9VZX1</accession>
<feature type="domain" description="USP" evidence="2">
    <location>
        <begin position="73"/>
        <end position="360"/>
    </location>
</feature>
<evidence type="ECO:0000313" key="4">
    <source>
        <dbReference type="Proteomes" id="UP000184300"/>
    </source>
</evidence>
<dbReference type="AlphaFoldDB" id="A0A1L9VZX1"/>
<dbReference type="CDD" id="cd02257">
    <property type="entry name" value="Peptidase_C19"/>
    <property type="match status" value="1"/>
</dbReference>
<dbReference type="InterPro" id="IPR050164">
    <property type="entry name" value="Peptidase_C19"/>
</dbReference>
<dbReference type="SUPFAM" id="SSF54001">
    <property type="entry name" value="Cysteine proteinases"/>
    <property type="match status" value="1"/>
</dbReference>
<feature type="compositionally biased region" description="Pro residues" evidence="1">
    <location>
        <begin position="372"/>
        <end position="381"/>
    </location>
</feature>
<dbReference type="PROSITE" id="PS00973">
    <property type="entry name" value="USP_2"/>
    <property type="match status" value="1"/>
</dbReference>
<dbReference type="Proteomes" id="UP000184300">
    <property type="component" value="Unassembled WGS sequence"/>
</dbReference>
<feature type="compositionally biased region" description="Basic and acidic residues" evidence="1">
    <location>
        <begin position="477"/>
        <end position="487"/>
    </location>
</feature>
<dbReference type="InterPro" id="IPR038765">
    <property type="entry name" value="Papain-like_cys_pep_sf"/>
</dbReference>
<dbReference type="Gene3D" id="3.90.70.10">
    <property type="entry name" value="Cysteine proteinases"/>
    <property type="match status" value="1"/>
</dbReference>
<sequence length="526" mass="59819">MDLSNLFGNPPYFYILPLLICAFFRNQRSDRLIRQIMSAQQNDAPRGKSQGEPCPISPNWKPHVKPFDNPLNRGFKRPGNLCFRNSTIALLVHSPTLFNWLSTYVNHHKHKSPDGEGCILCALFEVMQVYWSEGRLRKEHEERMNTLWNIVVSLYPGYNTGQHDVPEFLEIFYSMLYDATDVQHHADLDHLFKVIKVEYDACGMCQHVGSCQSNRASITVEDAIKEVFTNFITAANCERCQKKGYRTDWFASSPENLFVQFHGGDTQQTNTQVQLKNRLVIPEGCVFEELQDKRKLEYELYGVVFHKGTSFQGHYTIAVRGPNEGWTEIDDLKSNPLEETKFLASQQNRRDAYLLAYRRVRSRDKTEQSKPSYPPNNPPSATPLKVLATKPASEGKLPHARPANNDNQVKLEQTIRPEGAAMPWAHILNLDHSAGTQFEPKDQDIELGMKCTLPTGEIVEGSGSISLTLSGSRKRAREPAEIADAKMAKKRKAEPKAAAKKASKRTRRAESDAPYEPDNPRSERKR</sequence>
<keyword evidence="4" id="KW-1185">Reference proteome</keyword>
<dbReference type="PANTHER" id="PTHR24006:SF937">
    <property type="entry name" value="UBIQUITIN CARBOXYL-TERMINAL HYDROLASE"/>
    <property type="match status" value="1"/>
</dbReference>
<dbReference type="GO" id="GO:0005829">
    <property type="term" value="C:cytosol"/>
    <property type="evidence" value="ECO:0007669"/>
    <property type="project" value="TreeGrafter"/>
</dbReference>
<organism evidence="3 4">
    <name type="scientific">Aspergillus glaucus CBS 516.65</name>
    <dbReference type="NCBI Taxonomy" id="1160497"/>
    <lineage>
        <taxon>Eukaryota</taxon>
        <taxon>Fungi</taxon>
        <taxon>Dikarya</taxon>
        <taxon>Ascomycota</taxon>
        <taxon>Pezizomycotina</taxon>
        <taxon>Eurotiomycetes</taxon>
        <taxon>Eurotiomycetidae</taxon>
        <taxon>Eurotiales</taxon>
        <taxon>Aspergillaceae</taxon>
        <taxon>Aspergillus</taxon>
        <taxon>Aspergillus subgen. Aspergillus</taxon>
    </lineage>
</organism>
<dbReference type="EMBL" id="KV878888">
    <property type="protein sequence ID" value="OJJ89461.1"/>
    <property type="molecule type" value="Genomic_DNA"/>
</dbReference>
<dbReference type="InterPro" id="IPR028889">
    <property type="entry name" value="USP"/>
</dbReference>
<dbReference type="GeneID" id="34459368"/>
<dbReference type="GO" id="GO:0004843">
    <property type="term" value="F:cysteine-type deubiquitinase activity"/>
    <property type="evidence" value="ECO:0007669"/>
    <property type="project" value="InterPro"/>
</dbReference>
<dbReference type="InterPro" id="IPR001394">
    <property type="entry name" value="Peptidase_C19_UCH"/>
</dbReference>
<dbReference type="OrthoDB" id="289038at2759"/>
<feature type="region of interest" description="Disordered" evidence="1">
    <location>
        <begin position="469"/>
        <end position="526"/>
    </location>
</feature>
<dbReference type="VEuPathDB" id="FungiDB:ASPGLDRAFT_21567"/>
<dbReference type="Pfam" id="PF00443">
    <property type="entry name" value="UCH"/>
    <property type="match status" value="1"/>
</dbReference>
<evidence type="ECO:0000313" key="3">
    <source>
        <dbReference type="EMBL" id="OJJ89461.1"/>
    </source>
</evidence>
<evidence type="ECO:0000256" key="1">
    <source>
        <dbReference type="SAM" id="MobiDB-lite"/>
    </source>
</evidence>
<name>A0A1L9VZX1_ASPGL</name>
<dbReference type="PANTHER" id="PTHR24006">
    <property type="entry name" value="UBIQUITIN CARBOXYL-TERMINAL HYDROLASE"/>
    <property type="match status" value="1"/>
</dbReference>
<proteinExistence type="predicted"/>
<evidence type="ECO:0000259" key="2">
    <source>
        <dbReference type="PROSITE" id="PS50235"/>
    </source>
</evidence>
<reference evidence="4" key="1">
    <citation type="journal article" date="2017" name="Genome Biol.">
        <title>Comparative genomics reveals high biological diversity and specific adaptations in the industrially and medically important fungal genus Aspergillus.</title>
        <authorList>
            <person name="de Vries R.P."/>
            <person name="Riley R."/>
            <person name="Wiebenga A."/>
            <person name="Aguilar-Osorio G."/>
            <person name="Amillis S."/>
            <person name="Uchima C.A."/>
            <person name="Anderluh G."/>
            <person name="Asadollahi M."/>
            <person name="Askin M."/>
            <person name="Barry K."/>
            <person name="Battaglia E."/>
            <person name="Bayram O."/>
            <person name="Benocci T."/>
            <person name="Braus-Stromeyer S.A."/>
            <person name="Caldana C."/>
            <person name="Canovas D."/>
            <person name="Cerqueira G.C."/>
            <person name="Chen F."/>
            <person name="Chen W."/>
            <person name="Choi C."/>
            <person name="Clum A."/>
            <person name="Dos Santos R.A."/>
            <person name="Damasio A.R."/>
            <person name="Diallinas G."/>
            <person name="Emri T."/>
            <person name="Fekete E."/>
            <person name="Flipphi M."/>
            <person name="Freyberg S."/>
            <person name="Gallo A."/>
            <person name="Gournas C."/>
            <person name="Habgood R."/>
            <person name="Hainaut M."/>
            <person name="Harispe M.L."/>
            <person name="Henrissat B."/>
            <person name="Hilden K.S."/>
            <person name="Hope R."/>
            <person name="Hossain A."/>
            <person name="Karabika E."/>
            <person name="Karaffa L."/>
            <person name="Karanyi Z."/>
            <person name="Krasevec N."/>
            <person name="Kuo A."/>
            <person name="Kusch H."/>
            <person name="LaButti K."/>
            <person name="Lagendijk E.L."/>
            <person name="Lapidus A."/>
            <person name="Levasseur A."/>
            <person name="Lindquist E."/>
            <person name="Lipzen A."/>
            <person name="Logrieco A.F."/>
            <person name="MacCabe A."/>
            <person name="Maekelae M.R."/>
            <person name="Malavazi I."/>
            <person name="Melin P."/>
            <person name="Meyer V."/>
            <person name="Mielnichuk N."/>
            <person name="Miskei M."/>
            <person name="Molnar A.P."/>
            <person name="Mule G."/>
            <person name="Ngan C.Y."/>
            <person name="Orejas M."/>
            <person name="Orosz E."/>
            <person name="Ouedraogo J.P."/>
            <person name="Overkamp K.M."/>
            <person name="Park H.-S."/>
            <person name="Perrone G."/>
            <person name="Piumi F."/>
            <person name="Punt P.J."/>
            <person name="Ram A.F."/>
            <person name="Ramon A."/>
            <person name="Rauscher S."/>
            <person name="Record E."/>
            <person name="Riano-Pachon D.M."/>
            <person name="Robert V."/>
            <person name="Roehrig J."/>
            <person name="Ruller R."/>
            <person name="Salamov A."/>
            <person name="Salih N.S."/>
            <person name="Samson R.A."/>
            <person name="Sandor E."/>
            <person name="Sanguinetti M."/>
            <person name="Schuetze T."/>
            <person name="Sepcic K."/>
            <person name="Shelest E."/>
            <person name="Sherlock G."/>
            <person name="Sophianopoulou V."/>
            <person name="Squina F.M."/>
            <person name="Sun H."/>
            <person name="Susca A."/>
            <person name="Todd R.B."/>
            <person name="Tsang A."/>
            <person name="Unkles S.E."/>
            <person name="van de Wiele N."/>
            <person name="van Rossen-Uffink D."/>
            <person name="Oliveira J.V."/>
            <person name="Vesth T.C."/>
            <person name="Visser J."/>
            <person name="Yu J.-H."/>
            <person name="Zhou M."/>
            <person name="Andersen M.R."/>
            <person name="Archer D.B."/>
            <person name="Baker S.E."/>
            <person name="Benoit I."/>
            <person name="Brakhage A.A."/>
            <person name="Braus G.H."/>
            <person name="Fischer R."/>
            <person name="Frisvad J.C."/>
            <person name="Goldman G.H."/>
            <person name="Houbraken J."/>
            <person name="Oakley B."/>
            <person name="Pocsi I."/>
            <person name="Scazzocchio C."/>
            <person name="Seiboth B."/>
            <person name="vanKuyk P.A."/>
            <person name="Wortman J."/>
            <person name="Dyer P.S."/>
            <person name="Grigoriev I.V."/>
        </authorList>
    </citation>
    <scope>NUCLEOTIDE SEQUENCE [LARGE SCALE GENOMIC DNA]</scope>
    <source>
        <strain evidence="4">CBS 516.65</strain>
    </source>
</reference>
<dbReference type="GO" id="GO:0016579">
    <property type="term" value="P:protein deubiquitination"/>
    <property type="evidence" value="ECO:0007669"/>
    <property type="project" value="InterPro"/>
</dbReference>
<dbReference type="STRING" id="1160497.A0A1L9VZX1"/>
<dbReference type="RefSeq" id="XP_022406123.1">
    <property type="nucleotide sequence ID" value="XM_022543107.1"/>
</dbReference>
<feature type="region of interest" description="Disordered" evidence="1">
    <location>
        <begin position="360"/>
        <end position="385"/>
    </location>
</feature>
<protein>
    <recommendedName>
        <fullName evidence="2">USP domain-containing protein</fullName>
    </recommendedName>
</protein>
<feature type="compositionally biased region" description="Basic residues" evidence="1">
    <location>
        <begin position="488"/>
        <end position="507"/>
    </location>
</feature>
<dbReference type="InterPro" id="IPR018200">
    <property type="entry name" value="USP_CS"/>
</dbReference>
<gene>
    <name evidence="3" type="ORF">ASPGLDRAFT_21567</name>
</gene>